<keyword evidence="3" id="KW-1185">Reference proteome</keyword>
<dbReference type="RefSeq" id="WP_229719817.1">
    <property type="nucleotide sequence ID" value="NZ_BMCH01000005.1"/>
</dbReference>
<feature type="region of interest" description="Disordered" evidence="1">
    <location>
        <begin position="1"/>
        <end position="23"/>
    </location>
</feature>
<accession>A0ABQ1M7E4</accession>
<comment type="caution">
    <text evidence="2">The sequence shown here is derived from an EMBL/GenBank/DDBJ whole genome shotgun (WGS) entry which is preliminary data.</text>
</comment>
<protein>
    <submittedName>
        <fullName evidence="2">Uncharacterized protein</fullName>
    </submittedName>
</protein>
<sequence>MREGANEDRLTLSDAQSCLPTPERMKRSRFRKDGDAVRVLSTVAWLYRAGDIGDDEVAASERWRMEYDYATLGVVDAEGPKRSGEAGDIHTWMLGRGKCSERLRKLAQLLGQSLHTRIEMMLVREMSFPDMAAMIFPEGPRASARTKTAAQCALALERLSEYYSNNNLKK</sequence>
<organism evidence="2 3">
    <name type="scientific">Asaia siamensis</name>
    <dbReference type="NCBI Taxonomy" id="110479"/>
    <lineage>
        <taxon>Bacteria</taxon>
        <taxon>Pseudomonadati</taxon>
        <taxon>Pseudomonadota</taxon>
        <taxon>Alphaproteobacteria</taxon>
        <taxon>Acetobacterales</taxon>
        <taxon>Acetobacteraceae</taxon>
        <taxon>Asaia</taxon>
    </lineage>
</organism>
<evidence type="ECO:0000256" key="1">
    <source>
        <dbReference type="SAM" id="MobiDB-lite"/>
    </source>
</evidence>
<proteinExistence type="predicted"/>
<evidence type="ECO:0000313" key="3">
    <source>
        <dbReference type="Proteomes" id="UP000637769"/>
    </source>
</evidence>
<dbReference type="Proteomes" id="UP000637769">
    <property type="component" value="Unassembled WGS sequence"/>
</dbReference>
<gene>
    <name evidence="2" type="ORF">GCM10007207_20160</name>
</gene>
<dbReference type="EMBL" id="BMCH01000005">
    <property type="protein sequence ID" value="GGC34583.1"/>
    <property type="molecule type" value="Genomic_DNA"/>
</dbReference>
<name>A0ABQ1M7E4_9PROT</name>
<reference evidence="3" key="1">
    <citation type="journal article" date="2019" name="Int. J. Syst. Evol. Microbiol.">
        <title>The Global Catalogue of Microorganisms (GCM) 10K type strain sequencing project: providing services to taxonomists for standard genome sequencing and annotation.</title>
        <authorList>
            <consortium name="The Broad Institute Genomics Platform"/>
            <consortium name="The Broad Institute Genome Sequencing Center for Infectious Disease"/>
            <person name="Wu L."/>
            <person name="Ma J."/>
        </authorList>
    </citation>
    <scope>NUCLEOTIDE SEQUENCE [LARGE SCALE GENOMIC DNA]</scope>
    <source>
        <strain evidence="3">CCM 7132</strain>
    </source>
</reference>
<evidence type="ECO:0000313" key="2">
    <source>
        <dbReference type="EMBL" id="GGC34583.1"/>
    </source>
</evidence>
<feature type="compositionally biased region" description="Basic and acidic residues" evidence="1">
    <location>
        <begin position="1"/>
        <end position="11"/>
    </location>
</feature>